<dbReference type="AlphaFoldDB" id="A0A375H124"/>
<gene>
    <name evidence="1" type="ORF">CBM2607_10528</name>
</gene>
<reference evidence="1 2" key="1">
    <citation type="submission" date="2018-01" db="EMBL/GenBank/DDBJ databases">
        <authorList>
            <person name="Clerissi C."/>
        </authorList>
    </citation>
    <scope>NUCLEOTIDE SEQUENCE [LARGE SCALE GENOMIC DNA]</scope>
    <source>
        <strain evidence="1">Cupriavidus taiwanensis STM 6160</strain>
    </source>
</reference>
<organism evidence="1 2">
    <name type="scientific">Cupriavidus neocaledonicus</name>
    <dbReference type="NCBI Taxonomy" id="1040979"/>
    <lineage>
        <taxon>Bacteria</taxon>
        <taxon>Pseudomonadati</taxon>
        <taxon>Pseudomonadota</taxon>
        <taxon>Betaproteobacteria</taxon>
        <taxon>Burkholderiales</taxon>
        <taxon>Burkholderiaceae</taxon>
        <taxon>Cupriavidus</taxon>
    </lineage>
</organism>
<protein>
    <submittedName>
        <fullName evidence="1">Uncharacterized protein</fullName>
    </submittedName>
</protein>
<proteinExistence type="predicted"/>
<evidence type="ECO:0000313" key="1">
    <source>
        <dbReference type="EMBL" id="SPD45591.1"/>
    </source>
</evidence>
<evidence type="ECO:0000313" key="2">
    <source>
        <dbReference type="Proteomes" id="UP000255168"/>
    </source>
</evidence>
<accession>A0A375H124</accession>
<sequence length="68" mass="7737">MGFSYPHSALSACEFYMTLVCGHIPLAESQEHHIGERWHEEDHWMLGACVCHADDHGTRGERLGSRRS</sequence>
<name>A0A375H124_9BURK</name>
<dbReference type="EMBL" id="LT984806">
    <property type="protein sequence ID" value="SPD45591.1"/>
    <property type="molecule type" value="Genomic_DNA"/>
</dbReference>
<dbReference type="Proteomes" id="UP000255168">
    <property type="component" value="Chromosome I"/>
</dbReference>